<name>A0A0V0SUP7_9BILA</name>
<dbReference type="EMBL" id="JYDJ01002460">
    <property type="protein sequence ID" value="KRX30442.1"/>
    <property type="molecule type" value="Genomic_DNA"/>
</dbReference>
<dbReference type="Proteomes" id="UP000055048">
    <property type="component" value="Unassembled WGS sequence"/>
</dbReference>
<gene>
    <name evidence="2" type="ORF">T05_11215</name>
</gene>
<evidence type="ECO:0000313" key="2">
    <source>
        <dbReference type="EMBL" id="KRX30442.1"/>
    </source>
</evidence>
<keyword evidence="1" id="KW-0812">Transmembrane</keyword>
<keyword evidence="1" id="KW-0472">Membrane</keyword>
<sequence>MKRAEKCNAEIHHRLLQLLMLHVVCAMLFSFVNVTTELI</sequence>
<reference evidence="2 3" key="1">
    <citation type="submission" date="2015-01" db="EMBL/GenBank/DDBJ databases">
        <title>Evolution of Trichinella species and genotypes.</title>
        <authorList>
            <person name="Korhonen P.K."/>
            <person name="Edoardo P."/>
            <person name="Giuseppe L.R."/>
            <person name="Gasser R.B."/>
        </authorList>
    </citation>
    <scope>NUCLEOTIDE SEQUENCE [LARGE SCALE GENOMIC DNA]</scope>
    <source>
        <strain evidence="2">ISS417</strain>
    </source>
</reference>
<keyword evidence="1" id="KW-1133">Transmembrane helix</keyword>
<dbReference type="AlphaFoldDB" id="A0A0V0SUP7"/>
<comment type="caution">
    <text evidence="2">The sequence shown here is derived from an EMBL/GenBank/DDBJ whole genome shotgun (WGS) entry which is preliminary data.</text>
</comment>
<organism evidence="2 3">
    <name type="scientific">Trichinella murrelli</name>
    <dbReference type="NCBI Taxonomy" id="144512"/>
    <lineage>
        <taxon>Eukaryota</taxon>
        <taxon>Metazoa</taxon>
        <taxon>Ecdysozoa</taxon>
        <taxon>Nematoda</taxon>
        <taxon>Enoplea</taxon>
        <taxon>Dorylaimia</taxon>
        <taxon>Trichinellida</taxon>
        <taxon>Trichinellidae</taxon>
        <taxon>Trichinella</taxon>
    </lineage>
</organism>
<proteinExistence type="predicted"/>
<evidence type="ECO:0000256" key="1">
    <source>
        <dbReference type="SAM" id="Phobius"/>
    </source>
</evidence>
<feature type="transmembrane region" description="Helical" evidence="1">
    <location>
        <begin position="15"/>
        <end position="34"/>
    </location>
</feature>
<keyword evidence="3" id="KW-1185">Reference proteome</keyword>
<evidence type="ECO:0000313" key="3">
    <source>
        <dbReference type="Proteomes" id="UP000055048"/>
    </source>
</evidence>
<protein>
    <submittedName>
        <fullName evidence="2">Uncharacterized protein</fullName>
    </submittedName>
</protein>
<accession>A0A0V0SUP7</accession>